<dbReference type="PANTHER" id="PTHR39198:SF1">
    <property type="entry name" value="ALPHA-GALACTOSIDASE NEW3 DOMAIN-CONTAINING PROTEIN"/>
    <property type="match status" value="1"/>
</dbReference>
<sequence>MQVARTLVQMNRSKTLFLALLMLFAAVTPLLASTSAAGPRVTLIDYTIQDLSFGNASVQTESWTQADGTFQEYSIRAVPLEVQATFKQAGESLSSSNAVGYIQIWHPVGVMMDEWSVNLSLIGGQSHIFTTEWTPAAAHSILDDGGNLSGGYIVRGVVDAGLAEEKPINDVFDVNLPIAISYNPMDRGACSSCTQSIGYNNPTFAAIGYEAGGNTADGAGPWRIDNSSASDGTAHWRHSVPGQQYESMANDWLVWGWFIPVGASCNDDPGHGLGYGIQDNDITNLYATVFCRVSMRGYDFVSMQLTTMAYGGLGMNDEVVLGATRSGAPYGGVNLSTAGISGTTNDWTRVIWNMTGGNHATSEFSLGYHFMSDNSGATAGFHLDQWLLFGVQKVPEYTITVDCDNPETGYVVVPADPLPPSLHCFLTNNGYREKSIRITANIDNDTWMNYHSPIRIDSDNIGDHDYSVPLNPLPAGQTTEFWINLTIPSGSNVEDLNWTVNFTDATVGGVKADLNIPLSVAASYSVNIKYVGQNIAASLYPTESGLVKMTLSNSGNQMAYWNLNAFFNRTEWSSQNIRFLDADVNGSQITYMQLQKGEEMDFWAEFTAPDEVGPGLTEVTIVAAGQSPANAQMSKKLTLETPQTHSLVLTPSESVITALADKRTRTVEIDFTNNGNAADRYDLELTSDWRLDARMSQPMTEEIGAFGDSSTVLVVLPMPYGVRADTYYVILKATSQADPTYFVTVQVELIIEDTYLIDVSDLDMTGQTFVGGADSKTASFEVTNNGNGFDEFEISLGIPAGMNAAIIPNEQYNPDSPPSVDKGASINVTVEYSFDEGTNGILKLVVTATSIQSSGSAGDAGEASFQVGSQGWLELTPGEMVVIDGDGWIYANVSVHNRHPTNSQLIRLDVDSEEARKYASVRVKSSDSSFVLDPDLRRTASIKFTLSETQLLNLPENEMVFNITVLATGDDDVASTVVQIKVERDASLLGGDSEAEAESGIGIGTILAFLFGALVSIGLIVVLIQVVRSTNLEEEEISTLTGYQSQLEATYGSVPAAPSIPEAPTVPESSPPLPSTDTVANSAYGGAAPIFEQEVNPTPTPVPESSPPTPVPDSSPPASTPATDLPADAAELPPGGLPNGWTAEQWAHYGHEYREQKGLD</sequence>
<keyword evidence="2" id="KW-1133">Transmembrane helix</keyword>
<organism evidence="3">
    <name type="scientific">uncultured marine group II/III euryarchaeote KM3_92_B07</name>
    <dbReference type="NCBI Taxonomy" id="1456543"/>
    <lineage>
        <taxon>Archaea</taxon>
        <taxon>Methanobacteriati</taxon>
        <taxon>Methanobacteriota</taxon>
        <taxon>environmental samples</taxon>
    </lineage>
</organism>
<evidence type="ECO:0000256" key="2">
    <source>
        <dbReference type="SAM" id="Phobius"/>
    </source>
</evidence>
<evidence type="ECO:0000256" key="1">
    <source>
        <dbReference type="SAM" id="MobiDB-lite"/>
    </source>
</evidence>
<feature type="transmembrane region" description="Helical" evidence="2">
    <location>
        <begin position="1001"/>
        <end position="1024"/>
    </location>
</feature>
<accession>A0A075I463</accession>
<feature type="region of interest" description="Disordered" evidence="1">
    <location>
        <begin position="1054"/>
        <end position="1077"/>
    </location>
</feature>
<feature type="region of interest" description="Disordered" evidence="1">
    <location>
        <begin position="1093"/>
        <end position="1143"/>
    </location>
</feature>
<keyword evidence="2" id="KW-0812">Transmembrane</keyword>
<reference evidence="3" key="1">
    <citation type="journal article" date="2014" name="Genome Biol. Evol.">
        <title>Pangenome evidence for extensive interdomain horizontal transfer affecting lineage core and shell genes in uncultured planktonic thaumarchaeota and euryarchaeota.</title>
        <authorList>
            <person name="Deschamps P."/>
            <person name="Zivanovic Y."/>
            <person name="Moreira D."/>
            <person name="Rodriguez-Valera F."/>
            <person name="Lopez-Garcia P."/>
        </authorList>
    </citation>
    <scope>NUCLEOTIDE SEQUENCE</scope>
</reference>
<feature type="compositionally biased region" description="Pro residues" evidence="1">
    <location>
        <begin position="1098"/>
        <end position="1119"/>
    </location>
</feature>
<name>A0A075I463_9EURY</name>
<evidence type="ECO:0008006" key="4">
    <source>
        <dbReference type="Google" id="ProtNLM"/>
    </source>
</evidence>
<dbReference type="AlphaFoldDB" id="A0A075I463"/>
<proteinExistence type="predicted"/>
<feature type="compositionally biased region" description="Low complexity" evidence="1">
    <location>
        <begin position="1120"/>
        <end position="1134"/>
    </location>
</feature>
<evidence type="ECO:0000313" key="3">
    <source>
        <dbReference type="EMBL" id="AIF20718.1"/>
    </source>
</evidence>
<dbReference type="EMBL" id="KF901173">
    <property type="protein sequence ID" value="AIF20718.1"/>
    <property type="molecule type" value="Genomic_DNA"/>
</dbReference>
<dbReference type="PANTHER" id="PTHR39198">
    <property type="entry name" value="HYPOTHETICAL MEMBRANE PROTEIN, CONSERVED"/>
    <property type="match status" value="1"/>
</dbReference>
<keyword evidence="2" id="KW-0472">Membrane</keyword>
<protein>
    <recommendedName>
        <fullName evidence="4">CARDB domain-containing protein</fullName>
    </recommendedName>
</protein>